<comment type="caution">
    <text evidence="11">The sequence shown here is derived from an EMBL/GenBank/DDBJ whole genome shotgun (WGS) entry which is preliminary data.</text>
</comment>
<proteinExistence type="inferred from homology"/>
<keyword evidence="7 9" id="KW-0472">Membrane</keyword>
<evidence type="ECO:0000256" key="3">
    <source>
        <dbReference type="ARBA" id="ARBA00022475"/>
    </source>
</evidence>
<feature type="transmembrane region" description="Helical" evidence="9">
    <location>
        <begin position="117"/>
        <end position="139"/>
    </location>
</feature>
<evidence type="ECO:0000256" key="8">
    <source>
        <dbReference type="ARBA" id="ARBA00038436"/>
    </source>
</evidence>
<evidence type="ECO:0000313" key="11">
    <source>
        <dbReference type="EMBL" id="RCS59839.1"/>
    </source>
</evidence>
<feature type="transmembrane region" description="Helical" evidence="9">
    <location>
        <begin position="78"/>
        <end position="96"/>
    </location>
</feature>
<feature type="transmembrane region" description="Helical" evidence="9">
    <location>
        <begin position="36"/>
        <end position="58"/>
    </location>
</feature>
<evidence type="ECO:0000313" key="12">
    <source>
        <dbReference type="Proteomes" id="UP000252357"/>
    </source>
</evidence>
<gene>
    <name evidence="11" type="ORF">DU000_03835</name>
</gene>
<dbReference type="PANTHER" id="PTHR35011:SF10">
    <property type="entry name" value="TRAP TRANSPORTER SMALL PERMEASE PROTEIN"/>
    <property type="match status" value="1"/>
</dbReference>
<evidence type="ECO:0000256" key="7">
    <source>
        <dbReference type="ARBA" id="ARBA00023136"/>
    </source>
</evidence>
<dbReference type="InterPro" id="IPR007387">
    <property type="entry name" value="TRAP_DctQ"/>
</dbReference>
<dbReference type="RefSeq" id="WP_114401986.1">
    <property type="nucleotide sequence ID" value="NZ_QPGB01000001.1"/>
</dbReference>
<keyword evidence="2 9" id="KW-0813">Transport</keyword>
<reference evidence="11 12" key="1">
    <citation type="journal article" date="2018" name="Int. J. Syst. Evol. Microbiol.">
        <title>Parvibium lacunae gen. nov., sp. nov., a new member of the family Alcaligenaceae isolated from a freshwater pond.</title>
        <authorList>
            <person name="Chen W.M."/>
            <person name="Xie P.B."/>
            <person name="Hsu M.Y."/>
            <person name="Sheu S.Y."/>
        </authorList>
    </citation>
    <scope>NUCLEOTIDE SEQUENCE [LARGE SCALE GENOMIC DNA]</scope>
    <source>
        <strain evidence="11 12">KMB9</strain>
    </source>
</reference>
<dbReference type="EMBL" id="QPGB01000001">
    <property type="protein sequence ID" value="RCS59839.1"/>
    <property type="molecule type" value="Genomic_DNA"/>
</dbReference>
<dbReference type="InterPro" id="IPR055348">
    <property type="entry name" value="DctQ"/>
</dbReference>
<protein>
    <recommendedName>
        <fullName evidence="9">TRAP transporter small permease protein</fullName>
    </recommendedName>
</protein>
<keyword evidence="3" id="KW-1003">Cell membrane</keyword>
<comment type="subunit">
    <text evidence="9">The complex comprises the extracytoplasmic solute receptor protein and the two transmembrane proteins.</text>
</comment>
<dbReference type="OrthoDB" id="26202at2"/>
<dbReference type="AlphaFoldDB" id="A0A368L9C3"/>
<accession>A0A368L9C3</accession>
<feature type="transmembrane region" description="Helical" evidence="9">
    <location>
        <begin position="151"/>
        <end position="175"/>
    </location>
</feature>
<comment type="similarity">
    <text evidence="8 9">Belongs to the TRAP transporter small permease family.</text>
</comment>
<dbReference type="Proteomes" id="UP000252357">
    <property type="component" value="Unassembled WGS sequence"/>
</dbReference>
<dbReference type="Pfam" id="PF04290">
    <property type="entry name" value="DctQ"/>
    <property type="match status" value="1"/>
</dbReference>
<comment type="function">
    <text evidence="9">Part of the tripartite ATP-independent periplasmic (TRAP) transport system.</text>
</comment>
<evidence type="ECO:0000256" key="9">
    <source>
        <dbReference type="RuleBase" id="RU369079"/>
    </source>
</evidence>
<dbReference type="GO" id="GO:0022857">
    <property type="term" value="F:transmembrane transporter activity"/>
    <property type="evidence" value="ECO:0007669"/>
    <property type="project" value="UniProtKB-UniRule"/>
</dbReference>
<comment type="subcellular location">
    <subcellularLocation>
        <location evidence="1 9">Cell inner membrane</location>
        <topology evidence="1 9">Multi-pass membrane protein</topology>
    </subcellularLocation>
</comment>
<dbReference type="GO" id="GO:0015740">
    <property type="term" value="P:C4-dicarboxylate transport"/>
    <property type="evidence" value="ECO:0007669"/>
    <property type="project" value="TreeGrafter"/>
</dbReference>
<dbReference type="PANTHER" id="PTHR35011">
    <property type="entry name" value="2,3-DIKETO-L-GULONATE TRAP TRANSPORTER SMALL PERMEASE PROTEIN YIAM"/>
    <property type="match status" value="1"/>
</dbReference>
<keyword evidence="4 9" id="KW-0997">Cell inner membrane</keyword>
<organism evidence="11 12">
    <name type="scientific">Parvibium lacunae</name>
    <dbReference type="NCBI Taxonomy" id="1888893"/>
    <lineage>
        <taxon>Bacteria</taxon>
        <taxon>Pseudomonadati</taxon>
        <taxon>Pseudomonadota</taxon>
        <taxon>Betaproteobacteria</taxon>
        <taxon>Burkholderiales</taxon>
        <taxon>Alcaligenaceae</taxon>
        <taxon>Parvibium</taxon>
    </lineage>
</organism>
<feature type="domain" description="Tripartite ATP-independent periplasmic transporters DctQ component" evidence="10">
    <location>
        <begin position="52"/>
        <end position="182"/>
    </location>
</feature>
<evidence type="ECO:0000259" key="10">
    <source>
        <dbReference type="Pfam" id="PF04290"/>
    </source>
</evidence>
<evidence type="ECO:0000256" key="6">
    <source>
        <dbReference type="ARBA" id="ARBA00022989"/>
    </source>
</evidence>
<name>A0A368L9C3_9BURK</name>
<sequence>MAEPNHLNQLLKPHHDVLDDELANRKVHGMRRFLDYVYKTAEVLAATCMFTILCLMIYSSLGRELNLPTTGVDDLTAWFSAAAVFLAIAATFKNGEMVRVGLWIEKLNPAKRHAIEIFTLSTATIACGYMLYAICSYVYQSYITNEPTQGLLVIPIWIPQMTAVTGVFLFFIAIVDELIWVLRGNRPTYVVQAEERLARGEFGEGA</sequence>
<dbReference type="GO" id="GO:0005886">
    <property type="term" value="C:plasma membrane"/>
    <property type="evidence" value="ECO:0007669"/>
    <property type="project" value="UniProtKB-SubCell"/>
</dbReference>
<keyword evidence="12" id="KW-1185">Reference proteome</keyword>
<evidence type="ECO:0000256" key="4">
    <source>
        <dbReference type="ARBA" id="ARBA00022519"/>
    </source>
</evidence>
<evidence type="ECO:0000256" key="5">
    <source>
        <dbReference type="ARBA" id="ARBA00022692"/>
    </source>
</evidence>
<evidence type="ECO:0000256" key="1">
    <source>
        <dbReference type="ARBA" id="ARBA00004429"/>
    </source>
</evidence>
<keyword evidence="6 9" id="KW-1133">Transmembrane helix</keyword>
<evidence type="ECO:0000256" key="2">
    <source>
        <dbReference type="ARBA" id="ARBA00022448"/>
    </source>
</evidence>
<keyword evidence="5 9" id="KW-0812">Transmembrane</keyword>